<dbReference type="AlphaFoldDB" id="A0ABD6CGV6"/>
<protein>
    <submittedName>
        <fullName evidence="2">PD-(D/E)XK nuclease family protein</fullName>
    </submittedName>
</protein>
<gene>
    <name evidence="2" type="ORF">ACFR9U_20090</name>
</gene>
<proteinExistence type="predicted"/>
<dbReference type="InterPro" id="IPR038726">
    <property type="entry name" value="PDDEXK_AddAB-type"/>
</dbReference>
<sequence length="861" mass="97902">MPLSRARPIDDLYAAVAEYELVLVPDAPLASALNRRLDRPHLGTFATTPRRLAAGRREQAEDRLAFLELIEQTELSWKQASYIVGNILQCWEYQGSSRAILEYDGYADAATETAVEHISSLDTTSRRLSRYQIDDDCDLAVVGIEQFTPLERSILPDEFDMFSPLTEEEFDPAPFHVFDSTAGIIDAVVEAITADTAEDVAVVLNGGSEYSALVESALEAEDIPFYGGPGFIDDPDHRTFLQLLRAAHNGSDTRVRSMRPLLSRLGLSIDIEHDEKRLHELDAPAAAWVSEFSDDIHEHTFGSALDEYEGQTGVELPDFREELSRLGIAHDSVTDAGVDRLAFYLQTYEVPVDRENEGVLLADASAAAFVDRPVVFYLGLDDSWTQTPPRRPWIEMDDQYQRNIRQFQLLLQNGVQQYYLVQDTRGGDPITPCLYFEDLLEEDIDRFSDFAHTVHNRTFQDLGNGFEKHALDVEPEWIDAISQSSMNSYVNSPRDYFFSKIVQSPDKDYFKEGNLFHDFAEFYVNHPDAVDDGTIDEVVDVMLDEVRPFLRSVDADVHRTEYRLGLETIVQYLDENEPAADDLPIDGGSSSWGNFFAEYFDRTIDSSLTERWFSDDDLGIKGKIDLIHRPHRLLDYKSGSKKRASQVVKGAAMDPPSDKPNFQAILYLAYLRTLNPDEQLEFRFFHFLETLDDAVTGTLDFEDTLTTIPYHPTEFTPYVRSEAMFERLLDDGSNACQKTLSKASYADYAAVFEDHDLPDTRDSDELIDSAFGAALEARLKDAVGDYKYVEKGCKQILREFSRLRSRRFFVDDLDAFEEFVDECLVEVNRRRAGEERFPIDGPGGEPNYRYVDNRDLLLEDD</sequence>
<evidence type="ECO:0000313" key="3">
    <source>
        <dbReference type="Proteomes" id="UP001597119"/>
    </source>
</evidence>
<comment type="caution">
    <text evidence="2">The sequence shown here is derived from an EMBL/GenBank/DDBJ whole genome shotgun (WGS) entry which is preliminary data.</text>
</comment>
<name>A0ABD6CGV6_9EURY</name>
<keyword evidence="3" id="KW-1185">Reference proteome</keyword>
<dbReference type="Pfam" id="PF12705">
    <property type="entry name" value="PDDEXK_1"/>
    <property type="match status" value="1"/>
</dbReference>
<evidence type="ECO:0000259" key="1">
    <source>
        <dbReference type="Pfam" id="PF12705"/>
    </source>
</evidence>
<dbReference type="RefSeq" id="WP_247381337.1">
    <property type="nucleotide sequence ID" value="NZ_JALLGV010000009.1"/>
</dbReference>
<reference evidence="2 3" key="1">
    <citation type="journal article" date="2019" name="Int. J. Syst. Evol. Microbiol.">
        <title>The Global Catalogue of Microorganisms (GCM) 10K type strain sequencing project: providing services to taxonomists for standard genome sequencing and annotation.</title>
        <authorList>
            <consortium name="The Broad Institute Genomics Platform"/>
            <consortium name="The Broad Institute Genome Sequencing Center for Infectious Disease"/>
            <person name="Wu L."/>
            <person name="Ma J."/>
        </authorList>
    </citation>
    <scope>NUCLEOTIDE SEQUENCE [LARGE SCALE GENOMIC DNA]</scope>
    <source>
        <strain evidence="2 3">CGMCC 1.12125</strain>
    </source>
</reference>
<dbReference type="Proteomes" id="UP001597119">
    <property type="component" value="Unassembled WGS sequence"/>
</dbReference>
<organism evidence="2 3">
    <name type="scientific">Halorientalis brevis</name>
    <dbReference type="NCBI Taxonomy" id="1126241"/>
    <lineage>
        <taxon>Archaea</taxon>
        <taxon>Methanobacteriati</taxon>
        <taxon>Methanobacteriota</taxon>
        <taxon>Stenosarchaea group</taxon>
        <taxon>Halobacteria</taxon>
        <taxon>Halobacteriales</taxon>
        <taxon>Haloarculaceae</taxon>
        <taxon>Halorientalis</taxon>
    </lineage>
</organism>
<evidence type="ECO:0000313" key="2">
    <source>
        <dbReference type="EMBL" id="MFD1589284.1"/>
    </source>
</evidence>
<dbReference type="Gene3D" id="3.90.320.10">
    <property type="match status" value="1"/>
</dbReference>
<dbReference type="EMBL" id="JBHUDJ010000015">
    <property type="protein sequence ID" value="MFD1589284.1"/>
    <property type="molecule type" value="Genomic_DNA"/>
</dbReference>
<accession>A0ABD6CGV6</accession>
<dbReference type="SUPFAM" id="SSF52540">
    <property type="entry name" value="P-loop containing nucleoside triphosphate hydrolases"/>
    <property type="match status" value="1"/>
</dbReference>
<dbReference type="InterPro" id="IPR011604">
    <property type="entry name" value="PDDEXK-like_dom_sf"/>
</dbReference>
<feature type="domain" description="PD-(D/E)XK endonuclease-like" evidence="1">
    <location>
        <begin position="481"/>
        <end position="687"/>
    </location>
</feature>
<dbReference type="InterPro" id="IPR027417">
    <property type="entry name" value="P-loop_NTPase"/>
</dbReference>